<dbReference type="InterPro" id="IPR011990">
    <property type="entry name" value="TPR-like_helical_dom_sf"/>
</dbReference>
<dbReference type="Pfam" id="PF13174">
    <property type="entry name" value="TPR_6"/>
    <property type="match status" value="1"/>
</dbReference>
<proteinExistence type="inferred from homology"/>
<gene>
    <name evidence="5" type="ORF">AMJ39_02580</name>
</gene>
<evidence type="ECO:0000259" key="4">
    <source>
        <dbReference type="Pfam" id="PF01464"/>
    </source>
</evidence>
<dbReference type="SUPFAM" id="SSF53955">
    <property type="entry name" value="Lysozyme-like"/>
    <property type="match status" value="1"/>
</dbReference>
<feature type="domain" description="Transglycosylase SLT" evidence="4">
    <location>
        <begin position="686"/>
        <end position="798"/>
    </location>
</feature>
<dbReference type="GO" id="GO:0008933">
    <property type="term" value="F:peptidoglycan lytic transglycosylase activity"/>
    <property type="evidence" value="ECO:0007669"/>
    <property type="project" value="InterPro"/>
</dbReference>
<dbReference type="GO" id="GO:0000270">
    <property type="term" value="P:peptidoglycan metabolic process"/>
    <property type="evidence" value="ECO:0007669"/>
    <property type="project" value="InterPro"/>
</dbReference>
<dbReference type="GO" id="GO:0016020">
    <property type="term" value="C:membrane"/>
    <property type="evidence" value="ECO:0007669"/>
    <property type="project" value="InterPro"/>
</dbReference>
<comment type="similarity">
    <text evidence="1">Belongs to the transglycosylase Slt family.</text>
</comment>
<dbReference type="AlphaFoldDB" id="A0A0S7WVF7"/>
<dbReference type="EMBL" id="LIZS01000010">
    <property type="protein sequence ID" value="KPJ53897.1"/>
    <property type="molecule type" value="Genomic_DNA"/>
</dbReference>
<organism evidence="5 6">
    <name type="scientific">candidate division TA06 bacterium DG_24</name>
    <dbReference type="NCBI Taxonomy" id="1703770"/>
    <lineage>
        <taxon>Bacteria</taxon>
        <taxon>Bacteria division TA06</taxon>
    </lineage>
</organism>
<comment type="caution">
    <text evidence="5">The sequence shown here is derived from an EMBL/GenBank/DDBJ whole genome shotgun (WGS) entry which is preliminary data.</text>
</comment>
<feature type="signal peptide" evidence="3">
    <location>
        <begin position="1"/>
        <end position="24"/>
    </location>
</feature>
<feature type="repeat" description="TPR" evidence="2">
    <location>
        <begin position="390"/>
        <end position="423"/>
    </location>
</feature>
<dbReference type="PANTHER" id="PTHR37423">
    <property type="entry name" value="SOLUBLE LYTIC MUREIN TRANSGLYCOSYLASE-RELATED"/>
    <property type="match status" value="1"/>
</dbReference>
<reference evidence="5 6" key="1">
    <citation type="journal article" date="2015" name="Microbiome">
        <title>Genomic resolution of linkages in carbon, nitrogen, and sulfur cycling among widespread estuary sediment bacteria.</title>
        <authorList>
            <person name="Baker B.J."/>
            <person name="Lazar C.S."/>
            <person name="Teske A.P."/>
            <person name="Dick G.J."/>
        </authorList>
    </citation>
    <scope>NUCLEOTIDE SEQUENCE [LARGE SCALE GENOMIC DNA]</scope>
    <source>
        <strain evidence="5">DG_24</strain>
    </source>
</reference>
<dbReference type="InterPro" id="IPR008258">
    <property type="entry name" value="Transglycosylase_SLT_dom_1"/>
</dbReference>
<name>A0A0S7WVF7_UNCT6</name>
<dbReference type="STRING" id="1703770.AMJ39_02580"/>
<evidence type="ECO:0000256" key="2">
    <source>
        <dbReference type="PROSITE-ProRule" id="PRU00339"/>
    </source>
</evidence>
<dbReference type="Gene3D" id="1.10.530.10">
    <property type="match status" value="1"/>
</dbReference>
<dbReference type="InterPro" id="IPR023346">
    <property type="entry name" value="Lysozyme-like_dom_sf"/>
</dbReference>
<evidence type="ECO:0000256" key="1">
    <source>
        <dbReference type="ARBA" id="ARBA00007734"/>
    </source>
</evidence>
<dbReference type="PANTHER" id="PTHR37423:SF2">
    <property type="entry name" value="MEMBRANE-BOUND LYTIC MUREIN TRANSGLYCOSYLASE C"/>
    <property type="match status" value="1"/>
</dbReference>
<evidence type="ECO:0000313" key="6">
    <source>
        <dbReference type="Proteomes" id="UP000052008"/>
    </source>
</evidence>
<dbReference type="SMART" id="SM00028">
    <property type="entry name" value="TPR"/>
    <property type="match status" value="9"/>
</dbReference>
<dbReference type="InterPro" id="IPR000189">
    <property type="entry name" value="Transglyc_AS"/>
</dbReference>
<dbReference type="Gene3D" id="1.25.40.10">
    <property type="entry name" value="Tetratricopeptide repeat domain"/>
    <property type="match status" value="4"/>
</dbReference>
<sequence>MSTRNRIAGSLIVSLSLLVSISLAESESVAQDDDRKVTSAATVQTLDAKANVQLDTGEFPSARRTYRSILKSLEGEPVEARVAPYLGLARSLIGLREYEEARGIVAAVLDSVPYDEWTAQVKRRAGDIALLTGDFAKAETFLRDALADSVDRAARDTLLIQLAECAFRQERWREAASLFASPVIGDSLLIPFARYRIAASLARDGAVDEALAVLSELADRHEDRWLAVRALQQAFEIQCEHEMWDEALRSGAALLARHRDRVDAGLVLYRMGRCEEERGRRGSATKFYAQILRDHWESEGSMSARDRLEELGQLSIKDRYYAGRISYAAGRHRTAISDFSRYLRRYPNGPHAAEARYWEGRAQFDRRRYRDAEAAFRSLISSSSGPDYGARGLYFLGRTYVRAGKDEDAIASYRRLASRYPTDRLADDGLYWVGRIYEDAGDFADAYEAYAQVSEQFPHGDMAPSALYRRALIAIRDSEWDDAIRVLSGYVRRYPEDGDLPAATYWLGRSHQTKGDTDQAAAAYERVVQDWPRHYYAWLAAGRLDEIERSGSSNPVNETGHAGRDRVRFFSIISPPPIDPARWLSSWVDRGAKRESNRSLPPAGQRAMALAALGLIEAAQEEFEGLDQAANPHQALLAAEAASGAGLDLEAISFARDVLQQAQRGGRHDIPKRLLELLYPASFAELIDDAALENGLDPCLLLAVIREESRFDPEALSRARAMGLMQIIAPTAKKLAKELDVPSFVIDDLYRPAVSIRFGAWYLRGLLEEFGRPELALAAYNAGESRVREWLEKSGTDELDLFVESIPFQETRQYVKRVMGSYHVYQALWGSRFAPQAK</sequence>
<evidence type="ECO:0000256" key="3">
    <source>
        <dbReference type="SAM" id="SignalP"/>
    </source>
</evidence>
<feature type="repeat" description="TPR" evidence="2">
    <location>
        <begin position="501"/>
        <end position="534"/>
    </location>
</feature>
<dbReference type="SUPFAM" id="SSF48452">
    <property type="entry name" value="TPR-like"/>
    <property type="match status" value="3"/>
</dbReference>
<keyword evidence="3" id="KW-0732">Signal</keyword>
<keyword evidence="2" id="KW-0802">TPR repeat</keyword>
<dbReference type="Proteomes" id="UP000052008">
    <property type="component" value="Unassembled WGS sequence"/>
</dbReference>
<dbReference type="PROSITE" id="PS50005">
    <property type="entry name" value="TPR"/>
    <property type="match status" value="2"/>
</dbReference>
<dbReference type="Pfam" id="PF01464">
    <property type="entry name" value="SLT"/>
    <property type="match status" value="1"/>
</dbReference>
<dbReference type="PROSITE" id="PS00922">
    <property type="entry name" value="TRANSGLYCOSYLASE"/>
    <property type="match status" value="1"/>
</dbReference>
<protein>
    <recommendedName>
        <fullName evidence="4">Transglycosylase SLT domain-containing protein</fullName>
    </recommendedName>
</protein>
<evidence type="ECO:0000313" key="5">
    <source>
        <dbReference type="EMBL" id="KPJ53897.1"/>
    </source>
</evidence>
<accession>A0A0S7WVF7</accession>
<feature type="chain" id="PRO_5006639664" description="Transglycosylase SLT domain-containing protein" evidence="3">
    <location>
        <begin position="25"/>
        <end position="838"/>
    </location>
</feature>
<dbReference type="Pfam" id="PF13432">
    <property type="entry name" value="TPR_16"/>
    <property type="match status" value="4"/>
</dbReference>
<dbReference type="InterPro" id="IPR019734">
    <property type="entry name" value="TPR_rpt"/>
</dbReference>
<dbReference type="CDD" id="cd13401">
    <property type="entry name" value="Slt70-like"/>
    <property type="match status" value="1"/>
</dbReference>